<dbReference type="Proteomes" id="UP000499080">
    <property type="component" value="Unassembled WGS sequence"/>
</dbReference>
<feature type="region of interest" description="Disordered" evidence="1">
    <location>
        <begin position="75"/>
        <end position="96"/>
    </location>
</feature>
<keyword evidence="3" id="KW-1185">Reference proteome</keyword>
<dbReference type="AlphaFoldDB" id="A0A4Y2D551"/>
<organism evidence="2 3">
    <name type="scientific">Araneus ventricosus</name>
    <name type="common">Orbweaver spider</name>
    <name type="synonym">Epeira ventricosa</name>
    <dbReference type="NCBI Taxonomy" id="182803"/>
    <lineage>
        <taxon>Eukaryota</taxon>
        <taxon>Metazoa</taxon>
        <taxon>Ecdysozoa</taxon>
        <taxon>Arthropoda</taxon>
        <taxon>Chelicerata</taxon>
        <taxon>Arachnida</taxon>
        <taxon>Araneae</taxon>
        <taxon>Araneomorphae</taxon>
        <taxon>Entelegynae</taxon>
        <taxon>Araneoidea</taxon>
        <taxon>Araneidae</taxon>
        <taxon>Araneus</taxon>
    </lineage>
</organism>
<reference evidence="2 3" key="1">
    <citation type="journal article" date="2019" name="Sci. Rep.">
        <title>Orb-weaving spider Araneus ventricosus genome elucidates the spidroin gene catalogue.</title>
        <authorList>
            <person name="Kono N."/>
            <person name="Nakamura H."/>
            <person name="Ohtoshi R."/>
            <person name="Moran D.A.P."/>
            <person name="Shinohara A."/>
            <person name="Yoshida Y."/>
            <person name="Fujiwara M."/>
            <person name="Mori M."/>
            <person name="Tomita M."/>
            <person name="Arakawa K."/>
        </authorList>
    </citation>
    <scope>NUCLEOTIDE SEQUENCE [LARGE SCALE GENOMIC DNA]</scope>
</reference>
<evidence type="ECO:0000313" key="3">
    <source>
        <dbReference type="Proteomes" id="UP000499080"/>
    </source>
</evidence>
<gene>
    <name evidence="2" type="ORF">AVEN_26770_1</name>
</gene>
<sequence>MLMVVNLWLHHRKILPSVTLQALQHRCMDSRVHKLNRCVTNMCRRFYDPGNVVDVRYYGRIVYQGSDVSPQEEIYENESGDHGGHVEPSVTDVVSF</sequence>
<comment type="caution">
    <text evidence="2">The sequence shown here is derived from an EMBL/GenBank/DDBJ whole genome shotgun (WGS) entry which is preliminary data.</text>
</comment>
<evidence type="ECO:0000256" key="1">
    <source>
        <dbReference type="SAM" id="MobiDB-lite"/>
    </source>
</evidence>
<dbReference type="EMBL" id="BGPR01000305">
    <property type="protein sequence ID" value="GBM11843.1"/>
    <property type="molecule type" value="Genomic_DNA"/>
</dbReference>
<accession>A0A4Y2D551</accession>
<name>A0A4Y2D551_ARAVE</name>
<proteinExistence type="predicted"/>
<evidence type="ECO:0000313" key="2">
    <source>
        <dbReference type="EMBL" id="GBM11843.1"/>
    </source>
</evidence>
<protein>
    <submittedName>
        <fullName evidence="2">Uncharacterized protein</fullName>
    </submittedName>
</protein>